<dbReference type="AlphaFoldDB" id="A0A0C3DRV3"/>
<feature type="compositionally biased region" description="Low complexity" evidence="1">
    <location>
        <begin position="176"/>
        <end position="190"/>
    </location>
</feature>
<dbReference type="InParanoid" id="A0A0C3DRV3"/>
<evidence type="ECO:0000313" key="2">
    <source>
        <dbReference type="EMBL" id="KIN04788.1"/>
    </source>
</evidence>
<evidence type="ECO:0000313" key="3">
    <source>
        <dbReference type="Proteomes" id="UP000054321"/>
    </source>
</evidence>
<feature type="region of interest" description="Disordered" evidence="1">
    <location>
        <begin position="153"/>
        <end position="201"/>
    </location>
</feature>
<reference evidence="3" key="2">
    <citation type="submission" date="2015-01" db="EMBL/GenBank/DDBJ databases">
        <title>Evolutionary Origins and Diversification of the Mycorrhizal Mutualists.</title>
        <authorList>
            <consortium name="DOE Joint Genome Institute"/>
            <consortium name="Mycorrhizal Genomics Consortium"/>
            <person name="Kohler A."/>
            <person name="Kuo A."/>
            <person name="Nagy L.G."/>
            <person name="Floudas D."/>
            <person name="Copeland A."/>
            <person name="Barry K.W."/>
            <person name="Cichocki N."/>
            <person name="Veneault-Fourrey C."/>
            <person name="LaButti K."/>
            <person name="Lindquist E.A."/>
            <person name="Lipzen A."/>
            <person name="Lundell T."/>
            <person name="Morin E."/>
            <person name="Murat C."/>
            <person name="Riley R."/>
            <person name="Ohm R."/>
            <person name="Sun H."/>
            <person name="Tunlid A."/>
            <person name="Henrissat B."/>
            <person name="Grigoriev I.V."/>
            <person name="Hibbett D.S."/>
            <person name="Martin F."/>
        </authorList>
    </citation>
    <scope>NUCLEOTIDE SEQUENCE [LARGE SCALE GENOMIC DNA]</scope>
    <source>
        <strain evidence="3">Zn</strain>
    </source>
</reference>
<gene>
    <name evidence="2" type="ORF">OIDMADRAFT_25412</name>
</gene>
<proteinExistence type="predicted"/>
<accession>A0A0C3DRV3</accession>
<protein>
    <submittedName>
        <fullName evidence="2">Uncharacterized protein</fullName>
    </submittedName>
</protein>
<evidence type="ECO:0000256" key="1">
    <source>
        <dbReference type="SAM" id="MobiDB-lite"/>
    </source>
</evidence>
<dbReference type="Proteomes" id="UP000054321">
    <property type="component" value="Unassembled WGS sequence"/>
</dbReference>
<reference evidence="2 3" key="1">
    <citation type="submission" date="2014-04" db="EMBL/GenBank/DDBJ databases">
        <authorList>
            <consortium name="DOE Joint Genome Institute"/>
            <person name="Kuo A."/>
            <person name="Martino E."/>
            <person name="Perotto S."/>
            <person name="Kohler A."/>
            <person name="Nagy L.G."/>
            <person name="Floudas D."/>
            <person name="Copeland A."/>
            <person name="Barry K.W."/>
            <person name="Cichocki N."/>
            <person name="Veneault-Fourrey C."/>
            <person name="LaButti K."/>
            <person name="Lindquist E.A."/>
            <person name="Lipzen A."/>
            <person name="Lundell T."/>
            <person name="Morin E."/>
            <person name="Murat C."/>
            <person name="Sun H."/>
            <person name="Tunlid A."/>
            <person name="Henrissat B."/>
            <person name="Grigoriev I.V."/>
            <person name="Hibbett D.S."/>
            <person name="Martin F."/>
            <person name="Nordberg H.P."/>
            <person name="Cantor M.N."/>
            <person name="Hua S.X."/>
        </authorList>
    </citation>
    <scope>NUCLEOTIDE SEQUENCE [LARGE SCALE GENOMIC DNA]</scope>
    <source>
        <strain evidence="2 3">Zn</strain>
    </source>
</reference>
<keyword evidence="3" id="KW-1185">Reference proteome</keyword>
<dbReference type="HOGENOM" id="CLU_1220010_0_0_1"/>
<name>A0A0C3DRV3_OIDMZ</name>
<organism evidence="2 3">
    <name type="scientific">Oidiodendron maius (strain Zn)</name>
    <dbReference type="NCBI Taxonomy" id="913774"/>
    <lineage>
        <taxon>Eukaryota</taxon>
        <taxon>Fungi</taxon>
        <taxon>Dikarya</taxon>
        <taxon>Ascomycota</taxon>
        <taxon>Pezizomycotina</taxon>
        <taxon>Leotiomycetes</taxon>
        <taxon>Leotiomycetes incertae sedis</taxon>
        <taxon>Myxotrichaceae</taxon>
        <taxon>Oidiodendron</taxon>
    </lineage>
</organism>
<sequence length="227" mass="23078">MHTGKGRGPGFGRGKTTTTQLFWPSASMRPLPNASLAALASVDNCSGASAVPKIRGALFLTASRVRDSEIGDRIDRDIGGAPQSEHIPSLLRAHPTHHPPSSGEPVAVVADIVPPLYERVHALSSFLVTSCISAADNASTGANRVHLEPALHGPGRPLPTGEGLAAAGGLNDTAEDGAAAGPPGLEAAGGQQEGREPVAGRGAGDLVPFPAGIARVMANQRRRAAVL</sequence>
<dbReference type="EMBL" id="KN832872">
    <property type="protein sequence ID" value="KIN04788.1"/>
    <property type="molecule type" value="Genomic_DNA"/>
</dbReference>